<dbReference type="InterPro" id="IPR011009">
    <property type="entry name" value="Kinase-like_dom_sf"/>
</dbReference>
<dbReference type="OrthoDB" id="4932142at2759"/>
<keyword evidence="3" id="KW-1185">Reference proteome</keyword>
<reference evidence="2 3" key="1">
    <citation type="journal article" date="2018" name="PLoS Genet.">
        <title>Repeat elements organise 3D genome structure and mediate transcription in the filamentous fungus Epichloe festucae.</title>
        <authorList>
            <person name="Winter D.J."/>
            <person name="Ganley A.R.D."/>
            <person name="Young C.A."/>
            <person name="Liachko I."/>
            <person name="Schardl C.L."/>
            <person name="Dupont P.Y."/>
            <person name="Berry D."/>
            <person name="Ram A."/>
            <person name="Scott B."/>
            <person name="Cox M.P."/>
        </authorList>
    </citation>
    <scope>NUCLEOTIDE SEQUENCE [LARGE SCALE GENOMIC DNA]</scope>
    <source>
        <strain evidence="2 3">Fl1</strain>
    </source>
</reference>
<dbReference type="InterPro" id="IPR002575">
    <property type="entry name" value="Aminoglycoside_PTrfase"/>
</dbReference>
<dbReference type="Gene3D" id="3.30.200.20">
    <property type="entry name" value="Phosphorylase Kinase, domain 1"/>
    <property type="match status" value="1"/>
</dbReference>
<dbReference type="PANTHER" id="PTHR21310:SF15">
    <property type="entry name" value="AMINOGLYCOSIDE PHOSPHOTRANSFERASE DOMAIN-CONTAINING PROTEIN"/>
    <property type="match status" value="1"/>
</dbReference>
<dbReference type="AlphaFoldDB" id="A0A7U3Q102"/>
<evidence type="ECO:0000313" key="3">
    <source>
        <dbReference type="Proteomes" id="UP000594364"/>
    </source>
</evidence>
<dbReference type="Pfam" id="PF01636">
    <property type="entry name" value="APH"/>
    <property type="match status" value="1"/>
</dbReference>
<sequence>MSERWVIRVPIPGMNPWVAESLNSKVATMNYVSAKTDIPVPPGYASYSSKDDNIINSPFIIMEFVQGKTFHQLGFQRGRTTPQRPVQRVYDQIGNFILQLMQLEFAKTGALGYPSRSHDVNEITVVGRPITMNMTLQQLEGYRPDKIMKPKTTFMTARGFLKALVKLSKNHFNQSPPDVQLDQLRGRSLLYAHRQFQHIIVKDWLAYDKGPSVLVHGDCTLPGNNVLVDEDFNATAVIELAMAIYDAAPISSTPRLADWFKLRFYAGWCGLVQ</sequence>
<dbReference type="Proteomes" id="UP000594364">
    <property type="component" value="Chromosome 6"/>
</dbReference>
<accession>A0A7U3Q102</accession>
<dbReference type="SUPFAM" id="SSF56112">
    <property type="entry name" value="Protein kinase-like (PK-like)"/>
    <property type="match status" value="1"/>
</dbReference>
<dbReference type="PANTHER" id="PTHR21310">
    <property type="entry name" value="AMINOGLYCOSIDE PHOSPHOTRANSFERASE-RELATED-RELATED"/>
    <property type="match status" value="1"/>
</dbReference>
<feature type="domain" description="Aminoglycoside phosphotransferase" evidence="1">
    <location>
        <begin position="4"/>
        <end position="241"/>
    </location>
</feature>
<protein>
    <recommendedName>
        <fullName evidence="1">Aminoglycoside phosphotransferase domain-containing protein</fullName>
    </recommendedName>
</protein>
<gene>
    <name evidence="2" type="ORF">C2857_000086</name>
</gene>
<evidence type="ECO:0000259" key="1">
    <source>
        <dbReference type="Pfam" id="PF01636"/>
    </source>
</evidence>
<evidence type="ECO:0000313" key="2">
    <source>
        <dbReference type="EMBL" id="QPH15626.1"/>
    </source>
</evidence>
<organism evidence="2 3">
    <name type="scientific">Epichloe festucae (strain Fl1)</name>
    <dbReference type="NCBI Taxonomy" id="877507"/>
    <lineage>
        <taxon>Eukaryota</taxon>
        <taxon>Fungi</taxon>
        <taxon>Dikarya</taxon>
        <taxon>Ascomycota</taxon>
        <taxon>Pezizomycotina</taxon>
        <taxon>Sordariomycetes</taxon>
        <taxon>Hypocreomycetidae</taxon>
        <taxon>Hypocreales</taxon>
        <taxon>Clavicipitaceae</taxon>
        <taxon>Epichloe</taxon>
    </lineage>
</organism>
<dbReference type="InterPro" id="IPR051678">
    <property type="entry name" value="AGP_Transferase"/>
</dbReference>
<proteinExistence type="predicted"/>
<dbReference type="EMBL" id="CP031390">
    <property type="protein sequence ID" value="QPH15626.1"/>
    <property type="molecule type" value="Genomic_DNA"/>
</dbReference>
<name>A0A7U3Q102_EPIFF</name>